<protein>
    <submittedName>
        <fullName evidence="1">Uncharacterized protein</fullName>
    </submittedName>
</protein>
<name>A0A427B5I4_ENSVE</name>
<comment type="caution">
    <text evidence="1">The sequence shown here is derived from an EMBL/GenBank/DDBJ whole genome shotgun (WGS) entry which is preliminary data.</text>
</comment>
<sequence length="181" mass="20065">MDSGEITASKAVGLHFLCVVGLAAGYGIARVGCDLSLVTDPARTLRLLLVRHNPPFAFFVGFTGRSKWDDAFFLCFCWRGQYWKAVSRGLLGLPIGEFLSPREDFVRLIWALLNAFGAIVLGAPVGLKYWLSTIYWSSLMSLFTEWPICVTYGAIAGYSVGMFASAVFVQLLRRKVHVKDD</sequence>
<accession>A0A427B5I4</accession>
<reference evidence="1 2" key="1">
    <citation type="journal article" date="2014" name="Agronomy (Basel)">
        <title>A Draft Genome Sequence for Ensete ventricosum, the Drought-Tolerant Tree Against Hunger.</title>
        <authorList>
            <person name="Harrison J."/>
            <person name="Moore K.A."/>
            <person name="Paszkiewicz K."/>
            <person name="Jones T."/>
            <person name="Grant M."/>
            <person name="Ambacheew D."/>
            <person name="Muzemil S."/>
            <person name="Studholme D.J."/>
        </authorList>
    </citation>
    <scope>NUCLEOTIDE SEQUENCE [LARGE SCALE GENOMIC DNA]</scope>
</reference>
<dbReference type="Proteomes" id="UP000287651">
    <property type="component" value="Unassembled WGS sequence"/>
</dbReference>
<dbReference type="EMBL" id="AMZH03000437">
    <property type="protein sequence ID" value="RRT83735.1"/>
    <property type="molecule type" value="Genomic_DNA"/>
</dbReference>
<gene>
    <name evidence="1" type="ORF">B296_00009846</name>
</gene>
<proteinExistence type="predicted"/>
<organism evidence="1 2">
    <name type="scientific">Ensete ventricosum</name>
    <name type="common">Abyssinian banana</name>
    <name type="synonym">Musa ensete</name>
    <dbReference type="NCBI Taxonomy" id="4639"/>
    <lineage>
        <taxon>Eukaryota</taxon>
        <taxon>Viridiplantae</taxon>
        <taxon>Streptophyta</taxon>
        <taxon>Embryophyta</taxon>
        <taxon>Tracheophyta</taxon>
        <taxon>Spermatophyta</taxon>
        <taxon>Magnoliopsida</taxon>
        <taxon>Liliopsida</taxon>
        <taxon>Zingiberales</taxon>
        <taxon>Musaceae</taxon>
        <taxon>Ensete</taxon>
    </lineage>
</organism>
<evidence type="ECO:0000313" key="2">
    <source>
        <dbReference type="Proteomes" id="UP000287651"/>
    </source>
</evidence>
<evidence type="ECO:0000313" key="1">
    <source>
        <dbReference type="EMBL" id="RRT83735.1"/>
    </source>
</evidence>
<dbReference type="AlphaFoldDB" id="A0A427B5I4"/>